<name>E1IF29_9CHLR</name>
<keyword evidence="3" id="KW-0067">ATP-binding</keyword>
<dbReference type="InterPro" id="IPR047187">
    <property type="entry name" value="SF1_C_Upf1"/>
</dbReference>
<dbReference type="Gene3D" id="3.40.50.300">
    <property type="entry name" value="P-loop containing nucleotide triphosphate hydrolases"/>
    <property type="match status" value="2"/>
</dbReference>
<dbReference type="Pfam" id="PF13245">
    <property type="entry name" value="AAA_19"/>
    <property type="match status" value="1"/>
</dbReference>
<dbReference type="OrthoDB" id="9757917at2"/>
<dbReference type="EMBL" id="ADVR01000080">
    <property type="protein sequence ID" value="EFO80196.1"/>
    <property type="molecule type" value="Genomic_DNA"/>
</dbReference>
<dbReference type="SUPFAM" id="SSF52540">
    <property type="entry name" value="P-loop containing nucleoside triphosphate hydrolases"/>
    <property type="match status" value="1"/>
</dbReference>
<dbReference type="GO" id="GO:0004386">
    <property type="term" value="F:helicase activity"/>
    <property type="evidence" value="ECO:0007669"/>
    <property type="project" value="UniProtKB-KW"/>
</dbReference>
<comment type="caution">
    <text evidence="3">The sequence shown here is derived from an EMBL/GenBank/DDBJ whole genome shotgun (WGS) entry which is preliminary data.</text>
</comment>
<evidence type="ECO:0000313" key="4">
    <source>
        <dbReference type="Proteomes" id="UP000054010"/>
    </source>
</evidence>
<dbReference type="PANTHER" id="PTHR10887">
    <property type="entry name" value="DNA2/NAM7 HELICASE FAMILY"/>
    <property type="match status" value="1"/>
</dbReference>
<evidence type="ECO:0000256" key="1">
    <source>
        <dbReference type="SAM" id="Coils"/>
    </source>
</evidence>
<organism evidence="3 4">
    <name type="scientific">Oscillochloris trichoides DG-6</name>
    <dbReference type="NCBI Taxonomy" id="765420"/>
    <lineage>
        <taxon>Bacteria</taxon>
        <taxon>Bacillati</taxon>
        <taxon>Chloroflexota</taxon>
        <taxon>Chloroflexia</taxon>
        <taxon>Chloroflexales</taxon>
        <taxon>Chloroflexineae</taxon>
        <taxon>Oscillochloridaceae</taxon>
        <taxon>Oscillochloris</taxon>
    </lineage>
</organism>
<sequence length="1394" mass="157755">MPPATFHITASAIKSHFKHRCERHFRWEAVPTPLRGKPGIGWDVPKVVRTQTRPGIGLLLQAGNRFELQQLAALEAELAQDVAVQGVEPRLYHAGLDGEEVRPTPVADALRLFSQPQAPRFIAQVEINPAAFPSATTRLLRQFGLDPTMVELGPAKPDLLELLPADAEHPLRRIRIWDVKASQVAQHEHFIQVAYYALLLELAREELGMRDLVIDHEEAVIAARQERTSFALRPYILGVSDFLHHQMPALLALPAAEAHFHVCATCGLCEYVEECRARANAARDLSRIPFLSSTSKRHLLKAGLRSHADLVHLDPDQIQNLRAQSHDLMSNMVRYLALAHALHDGQERLLDTHTFQMPQYEDVRVVLSAEQDAVTGTCFALGIKIVGWDRATRAPQNQEYVFVAEQHDDEISTLLLPFLQTLNRFLEQVDAENAAIRATPIEQNPQLAAAQQQIEDLQTQLDTFKLTHAEAMRKRNPEAKALREERDRIAGTLKLAQEGYKAAEKQARAELRRQQRRLHFYFYDTLDLLTLKALIERHLFSTSHPTLQLELHNLVRLFPPASLLPDAETFRTIPATVVVAMLRRLVALPVPYDYDLRTVAERYQPDQGGYRFSTPYGFSWEYSNQIAFERIHDVWNGQSFTYKARDGERTLEPAAILETLKKVVLNKLRATDSVIQRLKQDMGERLRLRKEPFQLLGSHSLNAPTLEQLRIFTTLEVSLDELEVKQRHTQPIADRVASFVCIHGLCAESEGLDEAGTLWFRFDPAASDAKFEVGDFNLVLTPEDAPDILLSEIDGDLFTSSARWRFDPYKVSLVTYDLQSQPPRLQIKPDNPRAFVKQFDPQRRYLLDRLFMDYNSSKVFEVLNRLGQGDARTAHIAALLASGQIPDWQPFVQDSTGIEAELRQRIRAAGYDPERLLNHGQWRAWRGVLHAPLSLVWGPPGTGKTHTIAHILIGYALAARHTQRPLRLLVTAFTHHAINHVLRKVEELARVYGLGEHELAICKLQRDAAHEESLPETVQALDPKHLAGHLENPVACQVIGSTVWGVHRAMDAAGDVAQHWFDLILVDEASQLKLPDALIALAASRPEGSVILAGDDRQLPPIIRGDYPATHAHLLTSVFAFVRQHIESGQHPDLEARILFQLEDNFRMNDLLTAYPRERLYNGRFFATKPDIRIVSALPLDRASNDLIEFLLYPDRPVVLVRYQPPRSYTARNPLEAELATQIVNRLRGLLIDQRSGKRYSAADFASEGVAVLAPHRAQNSSIRQMLREHGFGQAGQPMPLVDTVDKLQGQERDVVIMSYGVADQEYAETEAEFLLSSNRFNVAATRARHKLIVFCADTVLDLIPRDQQVLLDALMLKEFRNYCDSGQREMRWSSQEGTEVQFVVQWKDFAGQD</sequence>
<feature type="coiled-coil region" evidence="1">
    <location>
        <begin position="447"/>
        <end position="474"/>
    </location>
</feature>
<feature type="domain" description="DNA2/NAM7 helicase-like C-terminal" evidence="2">
    <location>
        <begin position="1139"/>
        <end position="1337"/>
    </location>
</feature>
<keyword evidence="1" id="KW-0175">Coiled coil</keyword>
<dbReference type="STRING" id="765420.OSCT_1930"/>
<dbReference type="HOGENOM" id="CLU_004861_1_0_0"/>
<dbReference type="Pfam" id="PF13087">
    <property type="entry name" value="AAA_12"/>
    <property type="match status" value="1"/>
</dbReference>
<dbReference type="Proteomes" id="UP000054010">
    <property type="component" value="Unassembled WGS sequence"/>
</dbReference>
<keyword evidence="4" id="KW-1185">Reference proteome</keyword>
<dbReference type="CDD" id="cd17934">
    <property type="entry name" value="DEXXQc_Upf1-like"/>
    <property type="match status" value="1"/>
</dbReference>
<dbReference type="eggNOG" id="COG2251">
    <property type="taxonomic scope" value="Bacteria"/>
</dbReference>
<dbReference type="InterPro" id="IPR027417">
    <property type="entry name" value="P-loop_NTPase"/>
</dbReference>
<evidence type="ECO:0000313" key="3">
    <source>
        <dbReference type="EMBL" id="EFO80196.1"/>
    </source>
</evidence>
<dbReference type="eggNOG" id="COG1112">
    <property type="taxonomic scope" value="Bacteria"/>
</dbReference>
<dbReference type="CDD" id="cd18808">
    <property type="entry name" value="SF1_C_Upf1"/>
    <property type="match status" value="1"/>
</dbReference>
<dbReference type="InterPro" id="IPR041679">
    <property type="entry name" value="DNA2/NAM7-like_C"/>
</dbReference>
<keyword evidence="3" id="KW-0547">Nucleotide-binding</keyword>
<keyword evidence="3" id="KW-0378">Hydrolase</keyword>
<reference evidence="3 4" key="1">
    <citation type="journal article" date="2011" name="J. Bacteriol.">
        <title>Draft genome sequence of the anoxygenic filamentous phototrophic bacterium Oscillochloris trichoides subsp. DG-6.</title>
        <authorList>
            <person name="Kuznetsov B.B."/>
            <person name="Ivanovsky R.N."/>
            <person name="Keppen O.I."/>
            <person name="Sukhacheva M.V."/>
            <person name="Bumazhkin B.K."/>
            <person name="Patutina E.O."/>
            <person name="Beletsky A.V."/>
            <person name="Mardanov A.V."/>
            <person name="Baslerov R.V."/>
            <person name="Panteleeva A.N."/>
            <person name="Kolganova T.V."/>
            <person name="Ravin N.V."/>
            <person name="Skryabin K.G."/>
        </authorList>
    </citation>
    <scope>NUCLEOTIDE SEQUENCE [LARGE SCALE GENOMIC DNA]</scope>
    <source>
        <strain evidence="3 4">DG-6</strain>
    </source>
</reference>
<proteinExistence type="predicted"/>
<dbReference type="InterPro" id="IPR045055">
    <property type="entry name" value="DNA2/NAM7-like"/>
</dbReference>
<accession>E1IF29</accession>
<protein>
    <submittedName>
        <fullName evidence="3">Superfamily I DNA/RNA helicase</fullName>
    </submittedName>
</protein>
<dbReference type="PANTHER" id="PTHR10887:SF495">
    <property type="entry name" value="HELICASE SENATAXIN ISOFORM X1-RELATED"/>
    <property type="match status" value="1"/>
</dbReference>
<keyword evidence="3" id="KW-0347">Helicase</keyword>
<gene>
    <name evidence="3" type="ORF">OSCT_1930</name>
</gene>
<evidence type="ECO:0000259" key="2">
    <source>
        <dbReference type="Pfam" id="PF13087"/>
    </source>
</evidence>